<dbReference type="SFLD" id="SFLDS00003">
    <property type="entry name" value="Haloacid_Dehalogenase"/>
    <property type="match status" value="1"/>
</dbReference>
<keyword evidence="4" id="KW-0460">Magnesium</keyword>
<dbReference type="Proteomes" id="UP000216725">
    <property type="component" value="Unassembled WGS sequence"/>
</dbReference>
<evidence type="ECO:0000256" key="4">
    <source>
        <dbReference type="ARBA" id="ARBA00022842"/>
    </source>
</evidence>
<keyword evidence="2" id="KW-0479">Metal-binding</keyword>
<dbReference type="Gene3D" id="3.40.50.1000">
    <property type="entry name" value="HAD superfamily/HAD-like"/>
    <property type="match status" value="1"/>
</dbReference>
<evidence type="ECO:0000256" key="2">
    <source>
        <dbReference type="ARBA" id="ARBA00022723"/>
    </source>
</evidence>
<dbReference type="Pfam" id="PF00702">
    <property type="entry name" value="Hydrolase"/>
    <property type="match status" value="1"/>
</dbReference>
<dbReference type="GO" id="GO:0044281">
    <property type="term" value="P:small molecule metabolic process"/>
    <property type="evidence" value="ECO:0007669"/>
    <property type="project" value="UniProtKB-ARBA"/>
</dbReference>
<dbReference type="InterPro" id="IPR051400">
    <property type="entry name" value="HAD-like_hydrolase"/>
</dbReference>
<dbReference type="SUPFAM" id="SSF56784">
    <property type="entry name" value="HAD-like"/>
    <property type="match status" value="1"/>
</dbReference>
<organism evidence="5 6">
    <name type="scientific">Pseudoscardovia radai</name>
    <dbReference type="NCBI Taxonomy" id="987066"/>
    <lineage>
        <taxon>Bacteria</taxon>
        <taxon>Bacillati</taxon>
        <taxon>Actinomycetota</taxon>
        <taxon>Actinomycetes</taxon>
        <taxon>Bifidobacteriales</taxon>
        <taxon>Bifidobacteriaceae</taxon>
        <taxon>Pseudoscardovia</taxon>
    </lineage>
</organism>
<evidence type="ECO:0000256" key="3">
    <source>
        <dbReference type="ARBA" id="ARBA00022801"/>
    </source>
</evidence>
<keyword evidence="3 5" id="KW-0378">Hydrolase</keyword>
<gene>
    <name evidence="5" type="ORF">PSRA_0465</name>
</gene>
<evidence type="ECO:0000313" key="5">
    <source>
        <dbReference type="EMBL" id="OZG52276.1"/>
    </source>
</evidence>
<evidence type="ECO:0000313" key="6">
    <source>
        <dbReference type="Proteomes" id="UP000216725"/>
    </source>
</evidence>
<dbReference type="AlphaFoldDB" id="A0A261F029"/>
<dbReference type="InterPro" id="IPR006439">
    <property type="entry name" value="HAD-SF_hydro_IA"/>
</dbReference>
<dbReference type="SFLD" id="SFLDG01129">
    <property type="entry name" value="C1.5:_HAD__Beta-PGM__Phosphata"/>
    <property type="match status" value="1"/>
</dbReference>
<proteinExistence type="predicted"/>
<comment type="cofactor">
    <cofactor evidence="1">
        <name>Mg(2+)</name>
        <dbReference type="ChEBI" id="CHEBI:18420"/>
    </cofactor>
</comment>
<dbReference type="PANTHER" id="PTHR46470:SF2">
    <property type="entry name" value="GLYCERALDEHYDE 3-PHOSPHATE PHOSPHATASE"/>
    <property type="match status" value="1"/>
</dbReference>
<sequence length="239" mass="26367">MYSTIFFDLYGTLIDLHTDEQADGAWTALRDALHAHGAEYASLAELRRAFADEQAALEMRESARPDHELDLAPVYRNLFALKGIGATDDMVADAAWAFRDGSTDYIKLYDGAIGLLDALRASGRRTVLLSNAQKLYTMPELEKFGLVPHLDTIFISSQAGWKKPSENFYRLALETTGADPAHTLMVGNDPQADIEGARRVGMDAAYLHTSDWFGDAPAAVAQFDGADYAGLLRFIEERK</sequence>
<dbReference type="PRINTS" id="PR00413">
    <property type="entry name" value="HADHALOGNASE"/>
</dbReference>
<dbReference type="RefSeq" id="WP_094660284.1">
    <property type="nucleotide sequence ID" value="NZ_MWWR01000004.1"/>
</dbReference>
<dbReference type="PANTHER" id="PTHR46470">
    <property type="entry name" value="N-ACYLNEURAMINATE-9-PHOSPHATASE"/>
    <property type="match status" value="1"/>
</dbReference>
<dbReference type="InterPro" id="IPR023214">
    <property type="entry name" value="HAD_sf"/>
</dbReference>
<evidence type="ECO:0000256" key="1">
    <source>
        <dbReference type="ARBA" id="ARBA00001946"/>
    </source>
</evidence>
<dbReference type="EMBL" id="MWWR01000004">
    <property type="protein sequence ID" value="OZG52276.1"/>
    <property type="molecule type" value="Genomic_DNA"/>
</dbReference>
<protein>
    <submittedName>
        <fullName evidence="5">Haloacid dehalogenase-like hydrolase</fullName>
    </submittedName>
</protein>
<comment type="caution">
    <text evidence="5">The sequence shown here is derived from an EMBL/GenBank/DDBJ whole genome shotgun (WGS) entry which is preliminary data.</text>
</comment>
<dbReference type="NCBIfam" id="TIGR01509">
    <property type="entry name" value="HAD-SF-IA-v3"/>
    <property type="match status" value="1"/>
</dbReference>
<dbReference type="GO" id="GO:0016791">
    <property type="term" value="F:phosphatase activity"/>
    <property type="evidence" value="ECO:0007669"/>
    <property type="project" value="TreeGrafter"/>
</dbReference>
<dbReference type="Gene3D" id="1.10.150.240">
    <property type="entry name" value="Putative phosphatase, domain 2"/>
    <property type="match status" value="1"/>
</dbReference>
<dbReference type="OrthoDB" id="9810501at2"/>
<dbReference type="InterPro" id="IPR036412">
    <property type="entry name" value="HAD-like_sf"/>
</dbReference>
<keyword evidence="6" id="KW-1185">Reference proteome</keyword>
<accession>A0A261F029</accession>
<reference evidence="5 6" key="1">
    <citation type="journal article" date="2017" name="BMC Genomics">
        <title>Comparative genomic and phylogenomic analyses of the Bifidobacteriaceae family.</title>
        <authorList>
            <person name="Lugli G.A."/>
            <person name="Milani C."/>
            <person name="Turroni F."/>
            <person name="Duranti S."/>
            <person name="Mancabelli L."/>
            <person name="Mangifesta M."/>
            <person name="Ferrario C."/>
            <person name="Modesto M."/>
            <person name="Mattarelli P."/>
            <person name="Jiri K."/>
            <person name="van Sinderen D."/>
            <person name="Ventura M."/>
        </authorList>
    </citation>
    <scope>NUCLEOTIDE SEQUENCE [LARGE SCALE GENOMIC DNA]</scope>
    <source>
        <strain evidence="5 6">DSM 24742</strain>
    </source>
</reference>
<dbReference type="NCBIfam" id="TIGR01549">
    <property type="entry name" value="HAD-SF-IA-v1"/>
    <property type="match status" value="1"/>
</dbReference>
<dbReference type="InterPro" id="IPR023198">
    <property type="entry name" value="PGP-like_dom2"/>
</dbReference>
<name>A0A261F029_9BIFI</name>
<dbReference type="GO" id="GO:0046872">
    <property type="term" value="F:metal ion binding"/>
    <property type="evidence" value="ECO:0007669"/>
    <property type="project" value="UniProtKB-KW"/>
</dbReference>